<accession>A0A4Q7MRP7</accession>
<dbReference type="Proteomes" id="UP000292039">
    <property type="component" value="Unassembled WGS sequence"/>
</dbReference>
<evidence type="ECO:0000313" key="2">
    <source>
        <dbReference type="Proteomes" id="UP000292039"/>
    </source>
</evidence>
<protein>
    <submittedName>
        <fullName evidence="1">Uncharacterized protein</fullName>
    </submittedName>
</protein>
<name>A0A4Q7MRP7_9BURK</name>
<dbReference type="RefSeq" id="WP_130487185.1">
    <property type="nucleotide sequence ID" value="NZ_CBCSEB010000006.1"/>
</dbReference>
<comment type="caution">
    <text evidence="1">The sequence shown here is derived from an EMBL/GenBank/DDBJ whole genome shotgun (WGS) entry which is preliminary data.</text>
</comment>
<sequence>MQEQQRVDVFRAQTKNAQELERSWRHINRQLNALLLTSNNVAVHVNTKVLALIYCALAEALFSKILHTPKGLTLDEIQQVKVATKAGGVKEGWIKCVELAMRSVQGAKGSHGPNVKQRLQRFIEEFIFDPSLLRNKLAHGQWCIALNRDNDAVNAQLTSELAALDVVEIYRRKSALQRLSAILEDIIESPNKAHHRDYWDHLDKFENDQQEMAAWSLAKKIEQLRTKAAYALSNV</sequence>
<dbReference type="GeneID" id="99725782"/>
<dbReference type="AlphaFoldDB" id="A0A4Q7MRP7"/>
<reference evidence="1 2" key="1">
    <citation type="submission" date="2019-02" db="EMBL/GenBank/DDBJ databases">
        <title>Genomic Encyclopedia of Type Strains, Phase IV (KMG-IV): sequencing the most valuable type-strain genomes for metagenomic binning, comparative biology and taxonomic classification.</title>
        <authorList>
            <person name="Goeker M."/>
        </authorList>
    </citation>
    <scope>NUCLEOTIDE SEQUENCE [LARGE SCALE GENOMIC DNA]</scope>
    <source>
        <strain evidence="1 2">DSM 16618</strain>
    </source>
</reference>
<dbReference type="EMBL" id="SGWZ01000003">
    <property type="protein sequence ID" value="RZS69552.1"/>
    <property type="molecule type" value="Genomic_DNA"/>
</dbReference>
<evidence type="ECO:0000313" key="1">
    <source>
        <dbReference type="EMBL" id="RZS69552.1"/>
    </source>
</evidence>
<organism evidence="1 2">
    <name type="scientific">Kerstersia gyiorum</name>
    <dbReference type="NCBI Taxonomy" id="206506"/>
    <lineage>
        <taxon>Bacteria</taxon>
        <taxon>Pseudomonadati</taxon>
        <taxon>Pseudomonadota</taxon>
        <taxon>Betaproteobacteria</taxon>
        <taxon>Burkholderiales</taxon>
        <taxon>Alcaligenaceae</taxon>
        <taxon>Kerstersia</taxon>
    </lineage>
</organism>
<gene>
    <name evidence="1" type="ORF">EV679_2152</name>
</gene>
<proteinExistence type="predicted"/>